<dbReference type="InterPro" id="IPR025659">
    <property type="entry name" value="Tubby-like_C"/>
</dbReference>
<dbReference type="Gene3D" id="2.40.160.200">
    <property type="entry name" value="LURP1-related"/>
    <property type="match status" value="1"/>
</dbReference>
<sequence>PLRQTHALKTSNPQVVNHGLEADGQDDRFVGKMQAAEKPRMDLQAPPFNMGANPNFTRHTETMTLKLKERKFTVSLDDFAITDAYTNETVFDVDAKAFSLRSKRRFRDAAGQPVYTLTRTPLSFHQRFEGLNEDTNDLMFSVTSHFAFGMTRYKISFKNWAHEGEETELQVFGDMAGHFAEISIPDGPVVGQIRQSFLNSGEIFFDQQSYYLVVAPGVDVSMLCAAVIVLDELEHELKQNKEGN</sequence>
<dbReference type="InterPro" id="IPR007612">
    <property type="entry name" value="LOR"/>
</dbReference>
<gene>
    <name evidence="2" type="ORF">JKILLFL_G4990</name>
</gene>
<name>A0A9N8LG82_9BASI</name>
<dbReference type="PANTHER" id="PTHR31087:SF161">
    <property type="entry name" value="TUBBY C 2 FAMILY PROTEIN"/>
    <property type="match status" value="1"/>
</dbReference>
<dbReference type="AlphaFoldDB" id="A0A9N8LG82"/>
<dbReference type="PANTHER" id="PTHR31087">
    <property type="match status" value="1"/>
</dbReference>
<evidence type="ECO:0000313" key="3">
    <source>
        <dbReference type="Proteomes" id="UP000836404"/>
    </source>
</evidence>
<keyword evidence="3" id="KW-1185">Reference proteome</keyword>
<feature type="non-terminal residue" evidence="2">
    <location>
        <position position="1"/>
    </location>
</feature>
<proteinExistence type="inferred from homology"/>
<dbReference type="InterPro" id="IPR038595">
    <property type="entry name" value="LOR_sf"/>
</dbReference>
<dbReference type="Pfam" id="PF04525">
    <property type="entry name" value="LOR"/>
    <property type="match status" value="1"/>
</dbReference>
<organism evidence="2 3">
    <name type="scientific">Tilletia laevis</name>
    <dbReference type="NCBI Taxonomy" id="157183"/>
    <lineage>
        <taxon>Eukaryota</taxon>
        <taxon>Fungi</taxon>
        <taxon>Dikarya</taxon>
        <taxon>Basidiomycota</taxon>
        <taxon>Ustilaginomycotina</taxon>
        <taxon>Exobasidiomycetes</taxon>
        <taxon>Tilletiales</taxon>
        <taxon>Tilletiaceae</taxon>
        <taxon>Tilletia</taxon>
    </lineage>
</organism>
<comment type="caution">
    <text evidence="2">The sequence shown here is derived from an EMBL/GenBank/DDBJ whole genome shotgun (WGS) entry which is preliminary data.</text>
</comment>
<evidence type="ECO:0000313" key="2">
    <source>
        <dbReference type="EMBL" id="CAD6917692.1"/>
    </source>
</evidence>
<protein>
    <submittedName>
        <fullName evidence="2">Uncharacterized protein</fullName>
    </submittedName>
</protein>
<dbReference type="SUPFAM" id="SSF54518">
    <property type="entry name" value="Tubby C-terminal domain-like"/>
    <property type="match status" value="1"/>
</dbReference>
<comment type="similarity">
    <text evidence="1">Belongs to the LOR family.</text>
</comment>
<evidence type="ECO:0000256" key="1">
    <source>
        <dbReference type="ARBA" id="ARBA00005437"/>
    </source>
</evidence>
<reference evidence="2 3" key="1">
    <citation type="submission" date="2020-10" db="EMBL/GenBank/DDBJ databases">
        <authorList>
            <person name="Sedaghatjoo S."/>
        </authorList>
    </citation>
    <scope>NUCLEOTIDE SEQUENCE [LARGE SCALE GENOMIC DNA]</scope>
    <source>
        <strain evidence="2 3">LLFL</strain>
    </source>
</reference>
<accession>A0A9N8LG82</accession>
<dbReference type="Proteomes" id="UP000836404">
    <property type="component" value="Unassembled WGS sequence"/>
</dbReference>
<dbReference type="EMBL" id="CAJHJF010001504">
    <property type="protein sequence ID" value="CAD6917692.1"/>
    <property type="molecule type" value="Genomic_DNA"/>
</dbReference>